<dbReference type="STRING" id="1212491.LFA_0767"/>
<keyword evidence="2" id="KW-1185">Reference proteome</keyword>
<protein>
    <submittedName>
        <fullName evidence="1">Uncharacterized protein</fullName>
    </submittedName>
</protein>
<dbReference type="HOGENOM" id="CLU_2437189_0_0_6"/>
<gene>
    <name evidence="1" type="ORF">LFA_0767</name>
</gene>
<organism evidence="1 2">
    <name type="scientific">Legionella fallonii LLAP-10</name>
    <dbReference type="NCBI Taxonomy" id="1212491"/>
    <lineage>
        <taxon>Bacteria</taxon>
        <taxon>Pseudomonadati</taxon>
        <taxon>Pseudomonadota</taxon>
        <taxon>Gammaproteobacteria</taxon>
        <taxon>Legionellales</taxon>
        <taxon>Legionellaceae</taxon>
        <taxon>Legionella</taxon>
    </lineage>
</organism>
<dbReference type="AlphaFoldDB" id="A0A098G2K3"/>
<proteinExistence type="predicted"/>
<accession>A0A098G2K3</accession>
<dbReference type="Gene3D" id="6.20.390.30">
    <property type="match status" value="1"/>
</dbReference>
<dbReference type="Proteomes" id="UP000032430">
    <property type="component" value="Chromosome I"/>
</dbReference>
<evidence type="ECO:0000313" key="2">
    <source>
        <dbReference type="Proteomes" id="UP000032430"/>
    </source>
</evidence>
<evidence type="ECO:0000313" key="1">
    <source>
        <dbReference type="EMBL" id="CEG56216.1"/>
    </source>
</evidence>
<reference evidence="2" key="1">
    <citation type="submission" date="2014-09" db="EMBL/GenBank/DDBJ databases">
        <authorList>
            <person name="Gomez-Valero L."/>
        </authorList>
    </citation>
    <scope>NUCLEOTIDE SEQUENCE [LARGE SCALE GENOMIC DNA]</scope>
    <source>
        <strain evidence="2">ATCC700992</strain>
    </source>
</reference>
<name>A0A098G2K3_9GAMM</name>
<dbReference type="EMBL" id="LN614827">
    <property type="protein sequence ID" value="CEG56216.1"/>
    <property type="molecule type" value="Genomic_DNA"/>
</dbReference>
<dbReference type="KEGG" id="lfa:LFA_0767"/>
<dbReference type="RefSeq" id="WP_045094927.1">
    <property type="nucleotide sequence ID" value="NZ_LN614827.1"/>
</dbReference>
<sequence>MDHVVPRGQGRAFLEQLIHKHQRSFHGLHAIREIENINSNYNYDDLLVAVNIWGNKALAIDPISLGLIRKLVRAQSTKYANNDKYAEDSV</sequence>
<dbReference type="OrthoDB" id="9802362at2"/>